<dbReference type="Proteomes" id="UP001597492">
    <property type="component" value="Unassembled WGS sequence"/>
</dbReference>
<keyword evidence="2 5" id="KW-0808">Transferase</keyword>
<name>A0ABW5UXS9_9MICO</name>
<dbReference type="GO" id="GO:0032259">
    <property type="term" value="P:methylation"/>
    <property type="evidence" value="ECO:0007669"/>
    <property type="project" value="UniProtKB-KW"/>
</dbReference>
<accession>A0ABW5UXS9</accession>
<evidence type="ECO:0000313" key="6">
    <source>
        <dbReference type="Proteomes" id="UP001597492"/>
    </source>
</evidence>
<dbReference type="RefSeq" id="WP_051082915.1">
    <property type="nucleotide sequence ID" value="NZ_JBHUNE010000006.1"/>
</dbReference>
<dbReference type="Gene3D" id="3.40.50.150">
    <property type="entry name" value="Vaccinia Virus protein VP39"/>
    <property type="match status" value="1"/>
</dbReference>
<evidence type="ECO:0000313" key="5">
    <source>
        <dbReference type="EMBL" id="MFD2758220.1"/>
    </source>
</evidence>
<dbReference type="CDD" id="cd02440">
    <property type="entry name" value="AdoMet_MTases"/>
    <property type="match status" value="1"/>
</dbReference>
<dbReference type="PANTHER" id="PTHR43464:SF19">
    <property type="entry name" value="UBIQUINONE BIOSYNTHESIS O-METHYLTRANSFERASE, MITOCHONDRIAL"/>
    <property type="match status" value="1"/>
</dbReference>
<evidence type="ECO:0000256" key="3">
    <source>
        <dbReference type="ARBA" id="ARBA00022691"/>
    </source>
</evidence>
<dbReference type="EC" id="2.1.1.222" evidence="5"/>
<evidence type="ECO:0000256" key="2">
    <source>
        <dbReference type="ARBA" id="ARBA00022679"/>
    </source>
</evidence>
<dbReference type="EMBL" id="JBHUNE010000006">
    <property type="protein sequence ID" value="MFD2758220.1"/>
    <property type="molecule type" value="Genomic_DNA"/>
</dbReference>
<proteinExistence type="predicted"/>
<dbReference type="GO" id="GO:0061542">
    <property type="term" value="F:3-demethylubiquinol 3-O-methyltransferase activity"/>
    <property type="evidence" value="ECO:0007669"/>
    <property type="project" value="UniProtKB-EC"/>
</dbReference>
<dbReference type="PANTHER" id="PTHR43464">
    <property type="entry name" value="METHYLTRANSFERASE"/>
    <property type="match status" value="1"/>
</dbReference>
<sequence>MPAPQENVWLAAVRANPDHAQNYAKRWRTFVELGRDIYGEARLIDAMAERGSRILDAGCGTGRIGGWLAERGHEVTGVDLDEYLISVAREDYPQARWEVGNLASFSIDDEYGDLQEFDLIVSAGNVMTFLAESERLPALERLRGHLAPNGRLVVGFGAGRGYEFVDFAADAFTAGLVLEQHYSTWQLHAPAEDFLVAVLTRTPDAPEQDE</sequence>
<keyword evidence="1 5" id="KW-0489">Methyltransferase</keyword>
<dbReference type="SUPFAM" id="SSF53335">
    <property type="entry name" value="S-adenosyl-L-methionine-dependent methyltransferases"/>
    <property type="match status" value="1"/>
</dbReference>
<gene>
    <name evidence="5" type="ORF">ACFSW7_07495</name>
</gene>
<reference evidence="6" key="1">
    <citation type="journal article" date="2019" name="Int. J. Syst. Evol. Microbiol.">
        <title>The Global Catalogue of Microorganisms (GCM) 10K type strain sequencing project: providing services to taxonomists for standard genome sequencing and annotation.</title>
        <authorList>
            <consortium name="The Broad Institute Genomics Platform"/>
            <consortium name="The Broad Institute Genome Sequencing Center for Infectious Disease"/>
            <person name="Wu L."/>
            <person name="Ma J."/>
        </authorList>
    </citation>
    <scope>NUCLEOTIDE SEQUENCE [LARGE SCALE GENOMIC DNA]</scope>
    <source>
        <strain evidence="6">TISTR 1514</strain>
    </source>
</reference>
<dbReference type="InterPro" id="IPR029063">
    <property type="entry name" value="SAM-dependent_MTases_sf"/>
</dbReference>
<dbReference type="Pfam" id="PF13649">
    <property type="entry name" value="Methyltransf_25"/>
    <property type="match status" value="1"/>
</dbReference>
<comment type="caution">
    <text evidence="5">The sequence shown here is derived from an EMBL/GenBank/DDBJ whole genome shotgun (WGS) entry which is preliminary data.</text>
</comment>
<dbReference type="GO" id="GO:0102208">
    <property type="term" value="F:2-polyprenyl-6-hydroxyphenol methylase activity"/>
    <property type="evidence" value="ECO:0007669"/>
    <property type="project" value="UniProtKB-EC"/>
</dbReference>
<protein>
    <submittedName>
        <fullName evidence="5">Class I SAM-dependent methyltransferase</fullName>
        <ecNumber evidence="5">2.1.1.222</ecNumber>
        <ecNumber evidence="5">2.1.1.64</ecNumber>
    </submittedName>
</protein>
<evidence type="ECO:0000259" key="4">
    <source>
        <dbReference type="Pfam" id="PF13649"/>
    </source>
</evidence>
<keyword evidence="6" id="KW-1185">Reference proteome</keyword>
<dbReference type="InterPro" id="IPR041698">
    <property type="entry name" value="Methyltransf_25"/>
</dbReference>
<organism evidence="5 6">
    <name type="scientific">Gulosibacter faecalis</name>
    <dbReference type="NCBI Taxonomy" id="272240"/>
    <lineage>
        <taxon>Bacteria</taxon>
        <taxon>Bacillati</taxon>
        <taxon>Actinomycetota</taxon>
        <taxon>Actinomycetes</taxon>
        <taxon>Micrococcales</taxon>
        <taxon>Microbacteriaceae</taxon>
        <taxon>Gulosibacter</taxon>
    </lineage>
</organism>
<feature type="domain" description="Methyltransferase" evidence="4">
    <location>
        <begin position="54"/>
        <end position="150"/>
    </location>
</feature>
<dbReference type="EC" id="2.1.1.64" evidence="5"/>
<evidence type="ECO:0000256" key="1">
    <source>
        <dbReference type="ARBA" id="ARBA00022603"/>
    </source>
</evidence>
<keyword evidence="3" id="KW-0949">S-adenosyl-L-methionine</keyword>